<feature type="transmembrane region" description="Helical" evidence="1">
    <location>
        <begin position="52"/>
        <end position="75"/>
    </location>
</feature>
<dbReference type="EMBL" id="FZNY01000002">
    <property type="protein sequence ID" value="SNR75437.1"/>
    <property type="molecule type" value="Genomic_DNA"/>
</dbReference>
<dbReference type="OrthoDB" id="1367416at2"/>
<keyword evidence="1" id="KW-0812">Transmembrane</keyword>
<proteinExistence type="predicted"/>
<dbReference type="AlphaFoldDB" id="A0A238YWE0"/>
<keyword evidence="1" id="KW-1133">Transmembrane helix</keyword>
<dbReference type="Proteomes" id="UP000198379">
    <property type="component" value="Unassembled WGS sequence"/>
</dbReference>
<evidence type="ECO:0000313" key="3">
    <source>
        <dbReference type="Proteomes" id="UP000198379"/>
    </source>
</evidence>
<dbReference type="RefSeq" id="WP_089371162.1">
    <property type="nucleotide sequence ID" value="NZ_BMEP01000001.1"/>
</dbReference>
<evidence type="ECO:0000313" key="2">
    <source>
        <dbReference type="EMBL" id="SNR75437.1"/>
    </source>
</evidence>
<keyword evidence="1" id="KW-0472">Membrane</keyword>
<sequence length="131" mass="14532">MKLSKAQKIGIGILTFMPILCFIGYIISFVSIFFGAFSHPSDFESDVPPDTFFAGFGLAMIFMILMLIFGLTALIMHLIHVSKNQKLKSQNNGQLIWILIIILANGIGGIVYYFMEILPDPKEALTPSEEG</sequence>
<protein>
    <submittedName>
        <fullName evidence="2">Phospholipase_D-nuclease N-terminal</fullName>
    </submittedName>
</protein>
<keyword evidence="3" id="KW-1185">Reference proteome</keyword>
<organism evidence="2 3">
    <name type="scientific">Dokdonia pacifica</name>
    <dbReference type="NCBI Taxonomy" id="1627892"/>
    <lineage>
        <taxon>Bacteria</taxon>
        <taxon>Pseudomonadati</taxon>
        <taxon>Bacteroidota</taxon>
        <taxon>Flavobacteriia</taxon>
        <taxon>Flavobacteriales</taxon>
        <taxon>Flavobacteriaceae</taxon>
        <taxon>Dokdonia</taxon>
    </lineage>
</organism>
<evidence type="ECO:0000256" key="1">
    <source>
        <dbReference type="SAM" id="Phobius"/>
    </source>
</evidence>
<name>A0A238YWE0_9FLAO</name>
<reference evidence="2 3" key="1">
    <citation type="submission" date="2017-06" db="EMBL/GenBank/DDBJ databases">
        <authorList>
            <person name="Kim H.J."/>
            <person name="Triplett B.A."/>
        </authorList>
    </citation>
    <scope>NUCLEOTIDE SEQUENCE [LARGE SCALE GENOMIC DNA]</scope>
    <source>
        <strain evidence="2 3">DSM 25597</strain>
    </source>
</reference>
<feature type="transmembrane region" description="Helical" evidence="1">
    <location>
        <begin position="95"/>
        <end position="115"/>
    </location>
</feature>
<accession>A0A238YWE0</accession>
<feature type="transmembrane region" description="Helical" evidence="1">
    <location>
        <begin position="12"/>
        <end position="37"/>
    </location>
</feature>
<gene>
    <name evidence="2" type="ORF">SAMN06265376_102414</name>
</gene>